<dbReference type="EMBL" id="CP010897">
    <property type="protein sequence ID" value="AJP58867.1"/>
    <property type="molecule type" value="Genomic_DNA"/>
</dbReference>
<sequence length="79" mass="8848">MTFTGITGGKPRLLAGRDRSQARLALISRDAPCRYQGLLHETTSPGNHTFERRGVSQRRQARRRFAAKRGVVPRADSKT</sequence>
<name>A0ABM5T1Z8_9BURK</name>
<keyword evidence="3" id="KW-1185">Reference proteome</keyword>
<dbReference type="Proteomes" id="UP000035085">
    <property type="component" value="Chromosome"/>
</dbReference>
<feature type="region of interest" description="Disordered" evidence="1">
    <location>
        <begin position="40"/>
        <end position="79"/>
    </location>
</feature>
<protein>
    <submittedName>
        <fullName evidence="2">Uncharacterized protein</fullName>
    </submittedName>
</protein>
<evidence type="ECO:0000313" key="2">
    <source>
        <dbReference type="EMBL" id="AJP58867.1"/>
    </source>
</evidence>
<proteinExistence type="predicted"/>
<evidence type="ECO:0000313" key="3">
    <source>
        <dbReference type="Proteomes" id="UP000035085"/>
    </source>
</evidence>
<feature type="compositionally biased region" description="Basic residues" evidence="1">
    <location>
        <begin position="55"/>
        <end position="67"/>
    </location>
</feature>
<reference evidence="3" key="1">
    <citation type="submission" date="2015-02" db="EMBL/GenBank/DDBJ databases">
        <title>Complete Genome Sequencing of Pandoraea vervacti NS15 sp. nov.</title>
        <authorList>
            <person name="Chan K.-G."/>
        </authorList>
    </citation>
    <scope>NUCLEOTIDE SEQUENCE [LARGE SCALE GENOMIC DNA]</scope>
    <source>
        <strain evidence="3">NS15</strain>
    </source>
</reference>
<accession>A0ABM5T1Z8</accession>
<evidence type="ECO:0000256" key="1">
    <source>
        <dbReference type="SAM" id="MobiDB-lite"/>
    </source>
</evidence>
<organism evidence="2 3">
    <name type="scientific">Pandoraea vervacti</name>
    <dbReference type="NCBI Taxonomy" id="656178"/>
    <lineage>
        <taxon>Bacteria</taxon>
        <taxon>Pseudomonadati</taxon>
        <taxon>Pseudomonadota</taxon>
        <taxon>Betaproteobacteria</taxon>
        <taxon>Burkholderiales</taxon>
        <taxon>Burkholderiaceae</taxon>
        <taxon>Pandoraea</taxon>
    </lineage>
</organism>
<gene>
    <name evidence="2" type="ORF">UC34_21795</name>
</gene>